<accession>A0A9W9FAQ1</accession>
<dbReference type="AlphaFoldDB" id="A0A9W9FAQ1"/>
<sequence>MADDRNPIKRRRLHANATLSKPFKSPLRRPVSTEPTSESTSSMPELSTPPKGISHFDSPETPIDENKNQLTTPAGPPAIVIDRPPRIPPMRTPTRSSPADPEIASLTKQHRSLLSRLGILRSELDNARQASRIELSGKETELEALILKWRLVAQTAAEEVFTTSQERVARMGGMAGWRERSKRDTMQWDCDEPQRQLDVDDMEGIDTDQKNRAGCHEAEDQSEASFTFWLLIEATR</sequence>
<reference evidence="2" key="1">
    <citation type="submission" date="2022-11" db="EMBL/GenBank/DDBJ databases">
        <authorList>
            <person name="Petersen C."/>
        </authorList>
    </citation>
    <scope>NUCLEOTIDE SEQUENCE</scope>
    <source>
        <strain evidence="2">IBT 30069</strain>
    </source>
</reference>
<feature type="compositionally biased region" description="Low complexity" evidence="1">
    <location>
        <begin position="32"/>
        <end position="50"/>
    </location>
</feature>
<proteinExistence type="predicted"/>
<dbReference type="Gene3D" id="6.10.140.1020">
    <property type="match status" value="1"/>
</dbReference>
<gene>
    <name evidence="2" type="ORF">N7456_007450</name>
</gene>
<protein>
    <recommendedName>
        <fullName evidence="4">Swi5-dependent recombination DNA repair protein 1</fullName>
    </recommendedName>
</protein>
<evidence type="ECO:0008006" key="4">
    <source>
        <dbReference type="Google" id="ProtNLM"/>
    </source>
</evidence>
<dbReference type="OrthoDB" id="27934at2759"/>
<dbReference type="EMBL" id="JAPQKH010000005">
    <property type="protein sequence ID" value="KAJ5096729.1"/>
    <property type="molecule type" value="Genomic_DNA"/>
</dbReference>
<comment type="caution">
    <text evidence="2">The sequence shown here is derived from an EMBL/GenBank/DDBJ whole genome shotgun (WGS) entry which is preliminary data.</text>
</comment>
<dbReference type="GO" id="GO:0006310">
    <property type="term" value="P:DNA recombination"/>
    <property type="evidence" value="ECO:0007669"/>
    <property type="project" value="TreeGrafter"/>
</dbReference>
<feature type="region of interest" description="Disordered" evidence="1">
    <location>
        <begin position="1"/>
        <end position="102"/>
    </location>
</feature>
<dbReference type="PANTHER" id="PTHR28527">
    <property type="entry name" value="MATING-TYPE SWITCHING PROTEIN SWI2-RELATED"/>
    <property type="match status" value="1"/>
</dbReference>
<dbReference type="PANTHER" id="PTHR28527:SF1">
    <property type="entry name" value="SWI5-DEPENDENT RECOMBINATION DNA REPAIR PROTEIN 1"/>
    <property type="match status" value="1"/>
</dbReference>
<name>A0A9W9FAQ1_9EURO</name>
<evidence type="ECO:0000256" key="1">
    <source>
        <dbReference type="SAM" id="MobiDB-lite"/>
    </source>
</evidence>
<evidence type="ECO:0000313" key="2">
    <source>
        <dbReference type="EMBL" id="KAJ5096729.1"/>
    </source>
</evidence>
<reference evidence="2" key="2">
    <citation type="journal article" date="2023" name="IMA Fungus">
        <title>Comparative genomic study of the Penicillium genus elucidates a diverse pangenome and 15 lateral gene transfer events.</title>
        <authorList>
            <person name="Petersen C."/>
            <person name="Sorensen T."/>
            <person name="Nielsen M.R."/>
            <person name="Sondergaard T.E."/>
            <person name="Sorensen J.L."/>
            <person name="Fitzpatrick D.A."/>
            <person name="Frisvad J.C."/>
            <person name="Nielsen K.L."/>
        </authorList>
    </citation>
    <scope>NUCLEOTIDE SEQUENCE</scope>
    <source>
        <strain evidence="2">IBT 30069</strain>
    </source>
</reference>
<organism evidence="2 3">
    <name type="scientific">Penicillium angulare</name>
    <dbReference type="NCBI Taxonomy" id="116970"/>
    <lineage>
        <taxon>Eukaryota</taxon>
        <taxon>Fungi</taxon>
        <taxon>Dikarya</taxon>
        <taxon>Ascomycota</taxon>
        <taxon>Pezizomycotina</taxon>
        <taxon>Eurotiomycetes</taxon>
        <taxon>Eurotiomycetidae</taxon>
        <taxon>Eurotiales</taxon>
        <taxon>Aspergillaceae</taxon>
        <taxon>Penicillium</taxon>
    </lineage>
</organism>
<keyword evidence="3" id="KW-1185">Reference proteome</keyword>
<evidence type="ECO:0000313" key="3">
    <source>
        <dbReference type="Proteomes" id="UP001149165"/>
    </source>
</evidence>
<dbReference type="Proteomes" id="UP001149165">
    <property type="component" value="Unassembled WGS sequence"/>
</dbReference>